<dbReference type="PANTHER" id="PTHR23236">
    <property type="entry name" value="EUKARYOTIC TRANSLATION INITIATION FACTOR 4B/4H"/>
    <property type="match status" value="1"/>
</dbReference>
<feature type="compositionally biased region" description="Gly residues" evidence="4">
    <location>
        <begin position="59"/>
        <end position="68"/>
    </location>
</feature>
<dbReference type="Gene3D" id="3.30.70.330">
    <property type="match status" value="1"/>
</dbReference>
<dbReference type="Proteomes" id="UP001209878">
    <property type="component" value="Unassembled WGS sequence"/>
</dbReference>
<accession>A0AAD9UE57</accession>
<dbReference type="GO" id="GO:0008143">
    <property type="term" value="F:poly(A) binding"/>
    <property type="evidence" value="ECO:0007669"/>
    <property type="project" value="TreeGrafter"/>
</dbReference>
<dbReference type="InterPro" id="IPR012677">
    <property type="entry name" value="Nucleotide-bd_a/b_plait_sf"/>
</dbReference>
<proteinExistence type="predicted"/>
<dbReference type="AlphaFoldDB" id="A0AAD9UE57"/>
<evidence type="ECO:0000313" key="6">
    <source>
        <dbReference type="EMBL" id="KAK2186006.1"/>
    </source>
</evidence>
<evidence type="ECO:0000256" key="3">
    <source>
        <dbReference type="SAM" id="Coils"/>
    </source>
</evidence>
<sequence>MSANGEQDQEDFNYTDEGLGVEHDDGLGADAEAEPDIDGDADAETDMQPESNGKDADGEGAGGEGGNAGVEDPELEAIKARVLEMEQEAEKLKEMQSEVEKQMNLSSSSATSPVAMTPEERLEADGRSIYIGNVDYGATAQELEAHFHGCGSVNRVTILCDHFTGHPKGFQQSEQTDLASVQLIDLQEGVGSEVEAGGHFTTDTHHEDGGGVIGRGGRLITRPTEGVSSKVGVLVRYRCGDVWVTVLVVTNHSTY</sequence>
<keyword evidence="1 2" id="KW-0694">RNA-binding</keyword>
<dbReference type="EMBL" id="JAODUO010000216">
    <property type="protein sequence ID" value="KAK2186006.1"/>
    <property type="molecule type" value="Genomic_DNA"/>
</dbReference>
<organism evidence="6 7">
    <name type="scientific">Ridgeia piscesae</name>
    <name type="common">Tubeworm</name>
    <dbReference type="NCBI Taxonomy" id="27915"/>
    <lineage>
        <taxon>Eukaryota</taxon>
        <taxon>Metazoa</taxon>
        <taxon>Spiralia</taxon>
        <taxon>Lophotrochozoa</taxon>
        <taxon>Annelida</taxon>
        <taxon>Polychaeta</taxon>
        <taxon>Sedentaria</taxon>
        <taxon>Canalipalpata</taxon>
        <taxon>Sabellida</taxon>
        <taxon>Siboglinidae</taxon>
        <taxon>Ridgeia</taxon>
    </lineage>
</organism>
<feature type="domain" description="RRM" evidence="5">
    <location>
        <begin position="127"/>
        <end position="170"/>
    </location>
</feature>
<gene>
    <name evidence="6" type="ORF">NP493_215g07017</name>
</gene>
<keyword evidence="3" id="KW-0175">Coiled coil</keyword>
<dbReference type="InterPro" id="IPR035979">
    <property type="entry name" value="RBD_domain_sf"/>
</dbReference>
<dbReference type="PROSITE" id="PS50102">
    <property type="entry name" value="RRM"/>
    <property type="match status" value="1"/>
</dbReference>
<keyword evidence="7" id="KW-1185">Reference proteome</keyword>
<evidence type="ECO:0000256" key="1">
    <source>
        <dbReference type="ARBA" id="ARBA00022884"/>
    </source>
</evidence>
<feature type="region of interest" description="Disordered" evidence="4">
    <location>
        <begin position="1"/>
        <end position="73"/>
    </location>
</feature>
<evidence type="ECO:0000313" key="7">
    <source>
        <dbReference type="Proteomes" id="UP001209878"/>
    </source>
</evidence>
<comment type="caution">
    <text evidence="6">The sequence shown here is derived from an EMBL/GenBank/DDBJ whole genome shotgun (WGS) entry which is preliminary data.</text>
</comment>
<evidence type="ECO:0000256" key="2">
    <source>
        <dbReference type="PROSITE-ProRule" id="PRU00176"/>
    </source>
</evidence>
<dbReference type="GO" id="GO:0005634">
    <property type="term" value="C:nucleus"/>
    <property type="evidence" value="ECO:0007669"/>
    <property type="project" value="TreeGrafter"/>
</dbReference>
<feature type="coiled-coil region" evidence="3">
    <location>
        <begin position="75"/>
        <end position="105"/>
    </location>
</feature>
<evidence type="ECO:0000256" key="4">
    <source>
        <dbReference type="SAM" id="MobiDB-lite"/>
    </source>
</evidence>
<name>A0AAD9UE57_RIDPI</name>
<dbReference type="SUPFAM" id="SSF54928">
    <property type="entry name" value="RNA-binding domain, RBD"/>
    <property type="match status" value="1"/>
</dbReference>
<evidence type="ECO:0000259" key="5">
    <source>
        <dbReference type="PROSITE" id="PS50102"/>
    </source>
</evidence>
<reference evidence="6" key="1">
    <citation type="journal article" date="2023" name="Mol. Biol. Evol.">
        <title>Third-Generation Sequencing Reveals the Adaptive Role of the Epigenome in Three Deep-Sea Polychaetes.</title>
        <authorList>
            <person name="Perez M."/>
            <person name="Aroh O."/>
            <person name="Sun Y."/>
            <person name="Lan Y."/>
            <person name="Juniper S.K."/>
            <person name="Young C.R."/>
            <person name="Angers B."/>
            <person name="Qian P.Y."/>
        </authorList>
    </citation>
    <scope>NUCLEOTIDE SEQUENCE</scope>
    <source>
        <strain evidence="6">R07B-5</strain>
    </source>
</reference>
<feature type="compositionally biased region" description="Acidic residues" evidence="4">
    <location>
        <begin position="31"/>
        <end position="47"/>
    </location>
</feature>
<dbReference type="PANTHER" id="PTHR23236:SF12">
    <property type="entry name" value="EUKARYOTIC INITIATION FACTOR 4B-RELATED"/>
    <property type="match status" value="1"/>
</dbReference>
<dbReference type="Pfam" id="PF00076">
    <property type="entry name" value="RRM_1"/>
    <property type="match status" value="1"/>
</dbReference>
<dbReference type="InterPro" id="IPR000504">
    <property type="entry name" value="RRM_dom"/>
</dbReference>
<protein>
    <recommendedName>
        <fullName evidence="5">RRM domain-containing protein</fullName>
    </recommendedName>
</protein>